<dbReference type="GO" id="GO:0008270">
    <property type="term" value="F:zinc ion binding"/>
    <property type="evidence" value="ECO:0007669"/>
    <property type="project" value="UniProtKB-KW"/>
</dbReference>
<feature type="compositionally biased region" description="Basic and acidic residues" evidence="2">
    <location>
        <begin position="275"/>
        <end position="302"/>
    </location>
</feature>
<evidence type="ECO:0000259" key="3">
    <source>
        <dbReference type="PROSITE" id="PS50158"/>
    </source>
</evidence>
<protein>
    <submittedName>
        <fullName evidence="4">Unnamed protein product</fullName>
    </submittedName>
</protein>
<keyword evidence="5" id="KW-1185">Reference proteome</keyword>
<dbReference type="InterPro" id="IPR001878">
    <property type="entry name" value="Znf_CCHC"/>
</dbReference>
<dbReference type="PROSITE" id="PS50158">
    <property type="entry name" value="ZF_CCHC"/>
    <property type="match status" value="2"/>
</dbReference>
<feature type="compositionally biased region" description="Low complexity" evidence="2">
    <location>
        <begin position="46"/>
        <end position="55"/>
    </location>
</feature>
<comment type="caution">
    <text evidence="4">The sequence shown here is derived from an EMBL/GenBank/DDBJ whole genome shotgun (WGS) entry which is preliminary data.</text>
</comment>
<feature type="region of interest" description="Disordered" evidence="2">
    <location>
        <begin position="178"/>
        <end position="199"/>
    </location>
</feature>
<organism evidence="4 5">
    <name type="scientific">Phytophthora fragariaefolia</name>
    <dbReference type="NCBI Taxonomy" id="1490495"/>
    <lineage>
        <taxon>Eukaryota</taxon>
        <taxon>Sar</taxon>
        <taxon>Stramenopiles</taxon>
        <taxon>Oomycota</taxon>
        <taxon>Peronosporomycetes</taxon>
        <taxon>Peronosporales</taxon>
        <taxon>Peronosporaceae</taxon>
        <taxon>Phytophthora</taxon>
    </lineage>
</organism>
<gene>
    <name evidence="4" type="ORF">Pfra01_000457100</name>
</gene>
<dbReference type="InterPro" id="IPR036875">
    <property type="entry name" value="Znf_CCHC_sf"/>
</dbReference>
<evidence type="ECO:0000313" key="4">
    <source>
        <dbReference type="EMBL" id="GMF25497.1"/>
    </source>
</evidence>
<feature type="compositionally biased region" description="Basic and acidic residues" evidence="2">
    <location>
        <begin position="68"/>
        <end position="81"/>
    </location>
</feature>
<reference evidence="4" key="1">
    <citation type="submission" date="2023-04" db="EMBL/GenBank/DDBJ databases">
        <title>Phytophthora fragariaefolia NBRC 109709.</title>
        <authorList>
            <person name="Ichikawa N."/>
            <person name="Sato H."/>
            <person name="Tonouchi N."/>
        </authorList>
    </citation>
    <scope>NUCLEOTIDE SEQUENCE</scope>
    <source>
        <strain evidence="4">NBRC 109709</strain>
    </source>
</reference>
<dbReference type="EMBL" id="BSXT01000361">
    <property type="protein sequence ID" value="GMF25497.1"/>
    <property type="molecule type" value="Genomic_DNA"/>
</dbReference>
<sequence>MDGTVGPTSVIPDISGTGLPAGLTDSVAEGDEELLALFRQKDKKPPAATRAPTGRAEVKKPAVQQRRHREEDDSSADERERKPRMKRLKAAVKRGTPGDKTSMGGKAGGVVRIVNSQRAGDVIQRCYRCGDRSHYASSCPNDVKCFACRKFGHMPNECPDEEAKKRHEEYLKSRKAKMAAGNDERAYGGPESTQALPTTSRVAEVPVYNGDESQMKAMKDEMKEGDVMKIMRCLKVDVEVRDVDRAARYGETVRPAMAADRYLRADDGGFEAVEGEVHRGEDVQRQGDIDSSRRGGAERGEQGDNAMLQHGDGDEGEHGSAVPEARRAGEGACVQKVVAVGEAYDAQDLELLQEVESRVQQIVESRRQAAECALMELEERSQRRSAIDDGGGQREVARVSLVKHRQEEVREEAADDSEVAYVGANDGLRTASMLVAGVRRHVKLDICARFMVAGANWMPYGDKLDKRASVDYVEGVGGFLLDVVGVWRFKMRSVFDEVIYLDACVVAGCDKEFLLGVDFMTTHGATMDFARNEVRYHEKGRAFVIPFRTHEVGREARVAAVRLARHIQLTSSTVTPVEVAVEAADGEKGIFLPTQHCGAVMLAATVTKVRKGRALVPAINSLQEDVRLPIKKELGTWIPLCENVEVLRVNGELNPERVMEWLDKLGDSDAPLDNEDEVHIDSEDPKTRRMITKLLRVYRKLTSNKEDCPPANDLGIYHHIDTGDVAPIMLKRMRQAQTEDEIVDTNVDKMLSGGAIEEGNGAWGGISCCTS</sequence>
<dbReference type="AlphaFoldDB" id="A0A9W6U441"/>
<feature type="domain" description="CCHC-type" evidence="3">
    <location>
        <begin position="125"/>
        <end position="141"/>
    </location>
</feature>
<accession>A0A9W6U441</accession>
<dbReference type="SMART" id="SM00343">
    <property type="entry name" value="ZnF_C2HC"/>
    <property type="match status" value="2"/>
</dbReference>
<evidence type="ECO:0000313" key="5">
    <source>
        <dbReference type="Proteomes" id="UP001165121"/>
    </source>
</evidence>
<proteinExistence type="predicted"/>
<feature type="domain" description="CCHC-type" evidence="3">
    <location>
        <begin position="144"/>
        <end position="160"/>
    </location>
</feature>
<keyword evidence="1" id="KW-0862">Zinc</keyword>
<evidence type="ECO:0000256" key="1">
    <source>
        <dbReference type="PROSITE-ProRule" id="PRU00047"/>
    </source>
</evidence>
<dbReference type="Gene3D" id="4.10.60.10">
    <property type="entry name" value="Zinc finger, CCHC-type"/>
    <property type="match status" value="1"/>
</dbReference>
<feature type="compositionally biased region" description="Basic and acidic residues" evidence="2">
    <location>
        <begin position="311"/>
        <end position="327"/>
    </location>
</feature>
<evidence type="ECO:0000256" key="2">
    <source>
        <dbReference type="SAM" id="MobiDB-lite"/>
    </source>
</evidence>
<feature type="region of interest" description="Disordered" evidence="2">
    <location>
        <begin position="1"/>
        <end position="107"/>
    </location>
</feature>
<dbReference type="GO" id="GO:0003676">
    <property type="term" value="F:nucleic acid binding"/>
    <property type="evidence" value="ECO:0007669"/>
    <property type="project" value="InterPro"/>
</dbReference>
<keyword evidence="1" id="KW-0863">Zinc-finger</keyword>
<name>A0A9W6U441_9STRA</name>
<feature type="compositionally biased region" description="Basic residues" evidence="2">
    <location>
        <begin position="82"/>
        <end position="92"/>
    </location>
</feature>
<keyword evidence="1" id="KW-0479">Metal-binding</keyword>
<dbReference type="OrthoDB" id="128452at2759"/>
<dbReference type="Proteomes" id="UP001165121">
    <property type="component" value="Unassembled WGS sequence"/>
</dbReference>
<dbReference type="SUPFAM" id="SSF57756">
    <property type="entry name" value="Retrovirus zinc finger-like domains"/>
    <property type="match status" value="1"/>
</dbReference>
<feature type="region of interest" description="Disordered" evidence="2">
    <location>
        <begin position="273"/>
        <end position="327"/>
    </location>
</feature>